<keyword evidence="4" id="KW-1185">Reference proteome</keyword>
<feature type="domain" description="Phage capsid-like C-terminal" evidence="2">
    <location>
        <begin position="33"/>
        <end position="299"/>
    </location>
</feature>
<dbReference type="InterPro" id="IPR024455">
    <property type="entry name" value="Phage_capsid"/>
</dbReference>
<dbReference type="Pfam" id="PF05065">
    <property type="entry name" value="Phage_capsid"/>
    <property type="match status" value="1"/>
</dbReference>
<evidence type="ECO:0000313" key="3">
    <source>
        <dbReference type="EMBL" id="QGG47402.1"/>
    </source>
</evidence>
<protein>
    <submittedName>
        <fullName evidence="3">Phage major capsid protein, HK97 family</fullName>
    </submittedName>
</protein>
<evidence type="ECO:0000256" key="1">
    <source>
        <dbReference type="ARBA" id="ARBA00004328"/>
    </source>
</evidence>
<dbReference type="RefSeq" id="WP_153724788.1">
    <property type="nucleotide sequence ID" value="NZ_CP045875.1"/>
</dbReference>
<dbReference type="Gene3D" id="3.30.2320.10">
    <property type="entry name" value="hypothetical protein PF0899 domain"/>
    <property type="match status" value="1"/>
</dbReference>
<dbReference type="SUPFAM" id="SSF56563">
    <property type="entry name" value="Major capsid protein gp5"/>
    <property type="match status" value="1"/>
</dbReference>
<gene>
    <name evidence="3" type="ORF">FTV88_1255</name>
</gene>
<accession>A0A5Q2N292</accession>
<dbReference type="NCBIfam" id="TIGR01554">
    <property type="entry name" value="major_cap_HK97"/>
    <property type="match status" value="1"/>
</dbReference>
<name>A0A5Q2N292_9FIRM</name>
<dbReference type="AlphaFoldDB" id="A0A5Q2N292"/>
<dbReference type="Proteomes" id="UP000366051">
    <property type="component" value="Chromosome"/>
</dbReference>
<comment type="subcellular location">
    <subcellularLocation>
        <location evidence="1">Virion</location>
    </subcellularLocation>
</comment>
<proteinExistence type="predicted"/>
<dbReference type="KEGG" id="hcv:FTV88_1255"/>
<sequence>MANQSMYNKAFWNTMRIQHEVYPEMSNMADSTGSYPAPYEFLSSYTPALEKENLFRRIGTVIKTTSPEGKIHAATSTGKAEWVGEAVAIPESSDTISQFTVDSHKLASLAKLKHTFVTDNKFDIEKYLKNEFARRFGREEENALINGDGNDAPVGILHPTAGAEVGITTATDAITYDEIIKLYFSLDKHYRKNAVWVVNDETALYLRTLKDASGNYIWNHTDNTILGKPVEYSPYMPEIESGKKPIAFGDFSYLWLIERQPLSIKVLKEKYILEGQIGYAAYERLDAKLIVPEAVKLLQVAE</sequence>
<dbReference type="OrthoDB" id="9786516at2"/>
<reference evidence="4" key="1">
    <citation type="submission" date="2019-11" db="EMBL/GenBank/DDBJ databases">
        <title>Genome sequence of Heliorestis convoluta strain HH, an alkaliphilic and minimalistic phototrophic bacterium from a soda lake in Egypt.</title>
        <authorList>
            <person name="Dewey E.D."/>
            <person name="Stokes L.M."/>
            <person name="Burchell B.M."/>
            <person name="Shaffer K.N."/>
            <person name="Huntington A.M."/>
            <person name="Baker J.M."/>
            <person name="Nadendla S."/>
            <person name="Giglio M.G."/>
            <person name="Touchman J.W."/>
            <person name="Blankenship R.E."/>
            <person name="Madigan M.T."/>
            <person name="Sattley W.M."/>
        </authorList>
    </citation>
    <scope>NUCLEOTIDE SEQUENCE [LARGE SCALE GENOMIC DNA]</scope>
    <source>
        <strain evidence="4">HH</strain>
    </source>
</reference>
<evidence type="ECO:0000259" key="2">
    <source>
        <dbReference type="Pfam" id="PF05065"/>
    </source>
</evidence>
<dbReference type="InterPro" id="IPR054612">
    <property type="entry name" value="Phage_capsid-like_C"/>
</dbReference>
<evidence type="ECO:0000313" key="4">
    <source>
        <dbReference type="Proteomes" id="UP000366051"/>
    </source>
</evidence>
<dbReference type="EMBL" id="CP045875">
    <property type="protein sequence ID" value="QGG47402.1"/>
    <property type="molecule type" value="Genomic_DNA"/>
</dbReference>
<organism evidence="3 4">
    <name type="scientific">Heliorestis convoluta</name>
    <dbReference type="NCBI Taxonomy" id="356322"/>
    <lineage>
        <taxon>Bacteria</taxon>
        <taxon>Bacillati</taxon>
        <taxon>Bacillota</taxon>
        <taxon>Clostridia</taxon>
        <taxon>Eubacteriales</taxon>
        <taxon>Heliobacteriaceae</taxon>
        <taxon>Heliorestis</taxon>
    </lineage>
</organism>
<dbReference type="Gene3D" id="3.30.2400.10">
    <property type="entry name" value="Major capsid protein gp5"/>
    <property type="match status" value="1"/>
</dbReference>